<sequence>MSFDPLTFQCFRTTSTLIHPSTKSPVTFQSLLGDDPHQISSLKIGPSLSSVNRPVAPQGRPSLTVLGCNSRTPIFNAPRDNYRNWKPRHFRSYKFAQSQVPNQTPRTFNSPKMNFQSNLPPKLCRFCESQEIPNAYHWAQTCPFRLSATQVPPQIPMQTNVDPPTEESQI</sequence>
<evidence type="ECO:0000313" key="1">
    <source>
        <dbReference type="EMBL" id="GFR04697.1"/>
    </source>
</evidence>
<organism evidence="1 2">
    <name type="scientific">Trichonephila clavata</name>
    <name type="common">Joro spider</name>
    <name type="synonym">Nephila clavata</name>
    <dbReference type="NCBI Taxonomy" id="2740835"/>
    <lineage>
        <taxon>Eukaryota</taxon>
        <taxon>Metazoa</taxon>
        <taxon>Ecdysozoa</taxon>
        <taxon>Arthropoda</taxon>
        <taxon>Chelicerata</taxon>
        <taxon>Arachnida</taxon>
        <taxon>Araneae</taxon>
        <taxon>Araneomorphae</taxon>
        <taxon>Entelegynae</taxon>
        <taxon>Araneoidea</taxon>
        <taxon>Nephilidae</taxon>
        <taxon>Trichonephila</taxon>
    </lineage>
</organism>
<accession>A0A8X6GHX5</accession>
<dbReference type="OrthoDB" id="6445926at2759"/>
<gene>
    <name evidence="1" type="ORF">TNCT_466311</name>
</gene>
<proteinExistence type="predicted"/>
<comment type="caution">
    <text evidence="1">The sequence shown here is derived from an EMBL/GenBank/DDBJ whole genome shotgun (WGS) entry which is preliminary data.</text>
</comment>
<name>A0A8X6GHX5_TRICU</name>
<evidence type="ECO:0000313" key="2">
    <source>
        <dbReference type="Proteomes" id="UP000887116"/>
    </source>
</evidence>
<protein>
    <submittedName>
        <fullName evidence="1">Uncharacterized protein</fullName>
    </submittedName>
</protein>
<dbReference type="Proteomes" id="UP000887116">
    <property type="component" value="Unassembled WGS sequence"/>
</dbReference>
<reference evidence="1" key="1">
    <citation type="submission" date="2020-07" db="EMBL/GenBank/DDBJ databases">
        <title>Multicomponent nature underlies the extraordinary mechanical properties of spider dragline silk.</title>
        <authorList>
            <person name="Kono N."/>
            <person name="Nakamura H."/>
            <person name="Mori M."/>
            <person name="Yoshida Y."/>
            <person name="Ohtoshi R."/>
            <person name="Malay A.D."/>
            <person name="Moran D.A.P."/>
            <person name="Tomita M."/>
            <person name="Numata K."/>
            <person name="Arakawa K."/>
        </authorList>
    </citation>
    <scope>NUCLEOTIDE SEQUENCE</scope>
</reference>
<keyword evidence="2" id="KW-1185">Reference proteome</keyword>
<dbReference type="EMBL" id="BMAO01005911">
    <property type="protein sequence ID" value="GFR04697.1"/>
    <property type="molecule type" value="Genomic_DNA"/>
</dbReference>
<dbReference type="AlphaFoldDB" id="A0A8X6GHX5"/>